<feature type="region of interest" description="Disordered" evidence="1">
    <location>
        <begin position="59"/>
        <end position="78"/>
    </location>
</feature>
<evidence type="ECO:0000313" key="2">
    <source>
        <dbReference type="EMBL" id="GAA0150054.1"/>
    </source>
</evidence>
<organism evidence="2 3">
    <name type="scientific">Lithospermum erythrorhizon</name>
    <name type="common">Purple gromwell</name>
    <name type="synonym">Lithospermum officinale var. erythrorhizon</name>
    <dbReference type="NCBI Taxonomy" id="34254"/>
    <lineage>
        <taxon>Eukaryota</taxon>
        <taxon>Viridiplantae</taxon>
        <taxon>Streptophyta</taxon>
        <taxon>Embryophyta</taxon>
        <taxon>Tracheophyta</taxon>
        <taxon>Spermatophyta</taxon>
        <taxon>Magnoliopsida</taxon>
        <taxon>eudicotyledons</taxon>
        <taxon>Gunneridae</taxon>
        <taxon>Pentapetalae</taxon>
        <taxon>asterids</taxon>
        <taxon>lamiids</taxon>
        <taxon>Boraginales</taxon>
        <taxon>Boraginaceae</taxon>
        <taxon>Boraginoideae</taxon>
        <taxon>Lithospermeae</taxon>
        <taxon>Lithospermum</taxon>
    </lineage>
</organism>
<evidence type="ECO:0000256" key="1">
    <source>
        <dbReference type="SAM" id="MobiDB-lite"/>
    </source>
</evidence>
<reference evidence="2 3" key="1">
    <citation type="submission" date="2024-01" db="EMBL/GenBank/DDBJ databases">
        <title>The complete chloroplast genome sequence of Lithospermum erythrorhizon: insights into the phylogenetic relationship among Boraginaceae species and the maternal lineages of purple gromwells.</title>
        <authorList>
            <person name="Okada T."/>
            <person name="Watanabe K."/>
        </authorList>
    </citation>
    <scope>NUCLEOTIDE SEQUENCE [LARGE SCALE GENOMIC DNA]</scope>
</reference>
<dbReference type="Proteomes" id="UP001454036">
    <property type="component" value="Unassembled WGS sequence"/>
</dbReference>
<accession>A0AAV3PEI9</accession>
<gene>
    <name evidence="2" type="ORF">LIER_37053</name>
</gene>
<name>A0AAV3PEI9_LITER</name>
<keyword evidence="3" id="KW-1185">Reference proteome</keyword>
<dbReference type="EMBL" id="BAABME010017435">
    <property type="protein sequence ID" value="GAA0150054.1"/>
    <property type="molecule type" value="Genomic_DNA"/>
</dbReference>
<comment type="caution">
    <text evidence="2">The sequence shown here is derived from an EMBL/GenBank/DDBJ whole genome shotgun (WGS) entry which is preliminary data.</text>
</comment>
<proteinExistence type="predicted"/>
<dbReference type="AlphaFoldDB" id="A0AAV3PEI9"/>
<sequence length="209" mass="23494">MVTMGKHPQQAMKMVEFTIVDMSEGAYNGIIGRPTLSQFGAVVSLIHIKMQFPTRYGTGEIQGSQKKTRGCYVPKESPKRGRPHEEIWTLTSGIWPKYSRLVRCGGTAQGDAHSGQGVSRYLRMGTEGYDRVDPEVAVHQLYVDPRYNLVNQKKRTFSKEKGEAIARRWISCWGIYHSKVVVPNLASHCGASAKAKWNRADVHGLHQHK</sequence>
<evidence type="ECO:0000313" key="3">
    <source>
        <dbReference type="Proteomes" id="UP001454036"/>
    </source>
</evidence>
<protein>
    <submittedName>
        <fullName evidence="2">Uncharacterized protein</fullName>
    </submittedName>
</protein>